<evidence type="ECO:0000256" key="1">
    <source>
        <dbReference type="ARBA" id="ARBA00004141"/>
    </source>
</evidence>
<proteinExistence type="inferred from homology"/>
<dbReference type="InterPro" id="IPR047817">
    <property type="entry name" value="ABC2_TM_bact-type"/>
</dbReference>
<comment type="caution">
    <text evidence="7">The sequence shown here is derived from an EMBL/GenBank/DDBJ whole genome shotgun (WGS) entry which is preliminary data.</text>
</comment>
<keyword evidence="2 5" id="KW-0812">Transmembrane</keyword>
<evidence type="ECO:0000256" key="2">
    <source>
        <dbReference type="ARBA" id="ARBA00022692"/>
    </source>
</evidence>
<dbReference type="EMBL" id="JPMI01000038">
    <property type="protein sequence ID" value="KFA93794.1"/>
    <property type="molecule type" value="Genomic_DNA"/>
</dbReference>
<dbReference type="AlphaFoldDB" id="A0A084SZA9"/>
<evidence type="ECO:0000256" key="3">
    <source>
        <dbReference type="ARBA" id="ARBA00022989"/>
    </source>
</evidence>
<keyword evidence="5" id="KW-0813">Transport</keyword>
<dbReference type="Pfam" id="PF01061">
    <property type="entry name" value="ABC2_membrane"/>
    <property type="match status" value="1"/>
</dbReference>
<evidence type="ECO:0000256" key="5">
    <source>
        <dbReference type="RuleBase" id="RU361157"/>
    </source>
</evidence>
<evidence type="ECO:0000256" key="4">
    <source>
        <dbReference type="ARBA" id="ARBA00023136"/>
    </source>
</evidence>
<dbReference type="Proteomes" id="UP000028547">
    <property type="component" value="Unassembled WGS sequence"/>
</dbReference>
<evidence type="ECO:0000259" key="6">
    <source>
        <dbReference type="PROSITE" id="PS51012"/>
    </source>
</evidence>
<dbReference type="GO" id="GO:0005886">
    <property type="term" value="C:plasma membrane"/>
    <property type="evidence" value="ECO:0007669"/>
    <property type="project" value="UniProtKB-SubCell"/>
</dbReference>
<comment type="similarity">
    <text evidence="5">Belongs to the ABC-2 integral membrane protein family.</text>
</comment>
<name>A0A084SZA9_9BACT</name>
<reference evidence="7 8" key="1">
    <citation type="submission" date="2014-07" db="EMBL/GenBank/DDBJ databases">
        <title>Draft Genome Sequence of Gephyronic Acid Producer, Cystobacter violaceus Strain Cb vi76.</title>
        <authorList>
            <person name="Stevens D.C."/>
            <person name="Young J."/>
            <person name="Carmichael R."/>
            <person name="Tan J."/>
            <person name="Taylor R.E."/>
        </authorList>
    </citation>
    <scope>NUCLEOTIDE SEQUENCE [LARGE SCALE GENOMIC DNA]</scope>
    <source>
        <strain evidence="7 8">Cb vi76</strain>
    </source>
</reference>
<keyword evidence="5" id="KW-1003">Cell membrane</keyword>
<protein>
    <recommendedName>
        <fullName evidence="5">Transport permease protein</fullName>
    </recommendedName>
</protein>
<keyword evidence="4 5" id="KW-0472">Membrane</keyword>
<gene>
    <name evidence="7" type="ORF">Q664_06885</name>
</gene>
<organism evidence="7 8">
    <name type="scientific">Archangium violaceum Cb vi76</name>
    <dbReference type="NCBI Taxonomy" id="1406225"/>
    <lineage>
        <taxon>Bacteria</taxon>
        <taxon>Pseudomonadati</taxon>
        <taxon>Myxococcota</taxon>
        <taxon>Myxococcia</taxon>
        <taxon>Myxococcales</taxon>
        <taxon>Cystobacterineae</taxon>
        <taxon>Archangiaceae</taxon>
        <taxon>Archangium</taxon>
    </lineage>
</organism>
<feature type="transmembrane region" description="Helical" evidence="5">
    <location>
        <begin position="48"/>
        <end position="69"/>
    </location>
</feature>
<dbReference type="GO" id="GO:0140359">
    <property type="term" value="F:ABC-type transporter activity"/>
    <property type="evidence" value="ECO:0007669"/>
    <property type="project" value="InterPro"/>
</dbReference>
<feature type="transmembrane region" description="Helical" evidence="5">
    <location>
        <begin position="24"/>
        <end position="41"/>
    </location>
</feature>
<dbReference type="RefSeq" id="WP_043391120.1">
    <property type="nucleotide sequence ID" value="NZ_JPMI01000038.1"/>
</dbReference>
<feature type="transmembrane region" description="Helical" evidence="5">
    <location>
        <begin position="172"/>
        <end position="190"/>
    </location>
</feature>
<sequence length="267" mass="29174">MALNRAAAIVLRQFYLIRGSPSRIFPLFVWVAIDMVLWGFMSRYLNSVTAPGLDFVPALLGAVLLWDFLTRVMQGVTMAFFEDVWSRNFLNVFATPLSINEYVGGLVLSSIATSSIGLLVMLLVAGAAFGLSLFTYGLMLVPFLLVLFLFGIALGIFGAAVVLRLGPSAEWFVWPIPAVVSPFAGVFYPLSTLPEWMRAISHLLPPSYVFEGMRTIVAGGAFSGTSLLWGVGLAVLDILLAGWFFTRVYRHAVRTGLIARYSAESVS</sequence>
<comment type="caution">
    <text evidence="5">Lacks conserved residue(s) required for the propagation of feature annotation.</text>
</comment>
<comment type="subcellular location">
    <subcellularLocation>
        <location evidence="5">Cell membrane</location>
        <topology evidence="5">Multi-pass membrane protein</topology>
    </subcellularLocation>
    <subcellularLocation>
        <location evidence="1">Membrane</location>
        <topology evidence="1">Multi-pass membrane protein</topology>
    </subcellularLocation>
</comment>
<evidence type="ECO:0000313" key="7">
    <source>
        <dbReference type="EMBL" id="KFA93794.1"/>
    </source>
</evidence>
<keyword evidence="3 5" id="KW-1133">Transmembrane helix</keyword>
<dbReference type="PANTHER" id="PTHR43229">
    <property type="entry name" value="NODULATION PROTEIN J"/>
    <property type="match status" value="1"/>
</dbReference>
<feature type="domain" description="ABC transmembrane type-2" evidence="6">
    <location>
        <begin position="22"/>
        <end position="248"/>
    </location>
</feature>
<dbReference type="InterPro" id="IPR013525">
    <property type="entry name" value="ABC2_TM"/>
</dbReference>
<dbReference type="PROSITE" id="PS51012">
    <property type="entry name" value="ABC_TM2"/>
    <property type="match status" value="1"/>
</dbReference>
<feature type="transmembrane region" description="Helical" evidence="5">
    <location>
        <begin position="143"/>
        <end position="165"/>
    </location>
</feature>
<accession>A0A084SZA9</accession>
<evidence type="ECO:0000313" key="8">
    <source>
        <dbReference type="Proteomes" id="UP000028547"/>
    </source>
</evidence>
<dbReference type="InterPro" id="IPR051784">
    <property type="entry name" value="Nod_factor_ABC_transporter"/>
</dbReference>
<feature type="transmembrane region" description="Helical" evidence="5">
    <location>
        <begin position="227"/>
        <end position="245"/>
    </location>
</feature>
<dbReference type="PANTHER" id="PTHR43229:SF6">
    <property type="entry name" value="ABC-TYPE MULTIDRUG TRANSPORT SYSTEM, PERMEASE COMPONENT"/>
    <property type="match status" value="1"/>
</dbReference>